<reference evidence="2" key="1">
    <citation type="submission" date="2022-10" db="EMBL/GenBank/DDBJ databases">
        <title>The complete genomes of actinobacterial strains from the NBC collection.</title>
        <authorList>
            <person name="Joergensen T.S."/>
            <person name="Alvarez Arevalo M."/>
            <person name="Sterndorff E.B."/>
            <person name="Faurdal D."/>
            <person name="Vuksanovic O."/>
            <person name="Mourched A.-S."/>
            <person name="Charusanti P."/>
            <person name="Shaw S."/>
            <person name="Blin K."/>
            <person name="Weber T."/>
        </authorList>
    </citation>
    <scope>NUCLEOTIDE SEQUENCE</scope>
    <source>
        <strain evidence="2">NBC_00093</strain>
    </source>
</reference>
<gene>
    <name evidence="2" type="ORF">OHA22_32525</name>
</gene>
<accession>A0AAU2A5F9</accession>
<protein>
    <submittedName>
        <fullName evidence="2">Uncharacterized protein</fullName>
    </submittedName>
</protein>
<sequence length="486" mass="53650">MGQKVRHSDYCGNRVTGQRDATGRRLGPMVVVDLKSEHVEETPRERLGHRGEVDRNYWQLTEKPSVRRFLNFGFQSGELPFQIQLLAAQLGAPVVDVANEFPARIVDEFQVPDEALAPGLGLLDRRPQRHSTLPPFTLLVRVQLVQTLGEQIRPVLAEDLRGQEFVDAVEQARFRHPNARRMLRRAVRPFRGADVVANPFARLAVEASAALHTEHVAAQPVAALRLRMPAQSPGGSRALAMASDLLGLHERLQTHQRLVGRLGGPHPLFHRVGTVATRTLAGATVPHHVAGVLRVGQDVADVGVRPVPDCRIGQDGRRWRVGHQIQAEPIRDRLVTQALHNSPLEHLLHDQAFDQVDYQQSLLDALGPLRGHGMRDGLPPVPVTRLSDVVAVLGVHLEACPRLLQQLSDVPLGHSLLDPSRQDLGGRLGLPEIASEVDRLVGGEQRQTGLLQLIFDLGAEVRVACDSVDRLADHRVESAVRTFRLL</sequence>
<evidence type="ECO:0000256" key="1">
    <source>
        <dbReference type="SAM" id="MobiDB-lite"/>
    </source>
</evidence>
<organism evidence="2">
    <name type="scientific">Streptomyces sp. NBC_00093</name>
    <dbReference type="NCBI Taxonomy" id="2975649"/>
    <lineage>
        <taxon>Bacteria</taxon>
        <taxon>Bacillati</taxon>
        <taxon>Actinomycetota</taxon>
        <taxon>Actinomycetes</taxon>
        <taxon>Kitasatosporales</taxon>
        <taxon>Streptomycetaceae</taxon>
        <taxon>Streptomyces</taxon>
    </lineage>
</organism>
<name>A0AAU2A5F9_9ACTN</name>
<evidence type="ECO:0000313" key="2">
    <source>
        <dbReference type="EMBL" id="WTT19919.1"/>
    </source>
</evidence>
<dbReference type="EMBL" id="CP108222">
    <property type="protein sequence ID" value="WTT19919.1"/>
    <property type="molecule type" value="Genomic_DNA"/>
</dbReference>
<feature type="region of interest" description="Disordered" evidence="1">
    <location>
        <begin position="1"/>
        <end position="22"/>
    </location>
</feature>
<proteinExistence type="predicted"/>
<dbReference type="AlphaFoldDB" id="A0AAU2A5F9"/>